<organism evidence="12">
    <name type="scientific">Auxenochlorella protothecoides</name>
    <name type="common">Green microalga</name>
    <name type="synonym">Chlorella protothecoides</name>
    <dbReference type="NCBI Taxonomy" id="3075"/>
    <lineage>
        <taxon>Eukaryota</taxon>
        <taxon>Viridiplantae</taxon>
        <taxon>Chlorophyta</taxon>
        <taxon>core chlorophytes</taxon>
        <taxon>Trebouxiophyceae</taxon>
        <taxon>Chlorellales</taxon>
        <taxon>Chlorellaceae</taxon>
        <taxon>Auxenochlorella</taxon>
    </lineage>
</organism>
<reference evidence="12" key="1">
    <citation type="submission" date="2015-08" db="EMBL/GenBank/DDBJ databases">
        <authorList>
            <person name="Babu N.S."/>
            <person name="Beckwith C.J."/>
            <person name="Beseler K.G."/>
            <person name="Brison A."/>
            <person name="Carone J.V."/>
            <person name="Caskin T.P."/>
            <person name="Diamond M."/>
            <person name="Durham M.E."/>
            <person name="Foxe J.M."/>
            <person name="Go M."/>
            <person name="Henderson B.A."/>
            <person name="Jones I.B."/>
            <person name="McGettigan J.A."/>
            <person name="Micheletti S.J."/>
            <person name="Nasrallah M.E."/>
            <person name="Ortiz D."/>
            <person name="Piller C.R."/>
            <person name="Privatt S.R."/>
            <person name="Schneider S.L."/>
            <person name="Sharp S."/>
            <person name="Smith T.C."/>
            <person name="Stanton J.D."/>
            <person name="Ullery H.E."/>
            <person name="Wilson R.J."/>
            <person name="Serrano M.G."/>
            <person name="Buck G."/>
            <person name="Lee V."/>
            <person name="Wang Y."/>
            <person name="Carvalho R."/>
            <person name="Voegtly L."/>
            <person name="Shi R."/>
            <person name="Duckworth R."/>
            <person name="Johnson A."/>
            <person name="Loviza R."/>
            <person name="Walstead R."/>
            <person name="Shah Z."/>
            <person name="Kiflezghi M."/>
            <person name="Wade K."/>
            <person name="Ball S.L."/>
            <person name="Bradley K.W."/>
            <person name="Asai D.J."/>
            <person name="Bowman C.A."/>
            <person name="Russell D.A."/>
            <person name="Pope W.H."/>
            <person name="Jacobs-Sera D."/>
            <person name="Hendrix R.W."/>
            <person name="Hatfull G.F."/>
        </authorList>
    </citation>
    <scope>NUCLEOTIDE SEQUENCE</scope>
</reference>
<comment type="cofactor">
    <cofactor evidence="1 8 10">
        <name>pyridoxal 5'-phosphate</name>
        <dbReference type="ChEBI" id="CHEBI:597326"/>
    </cofactor>
</comment>
<dbReference type="InterPro" id="IPR020578">
    <property type="entry name" value="Aminotrans_V_PyrdxlP_BS"/>
</dbReference>
<evidence type="ECO:0000259" key="11">
    <source>
        <dbReference type="Pfam" id="PF00266"/>
    </source>
</evidence>
<accession>A0A1D1ZRG1</accession>
<keyword evidence="6 8" id="KW-0663">Pyridoxal phosphate</keyword>
<dbReference type="SUPFAM" id="SSF53383">
    <property type="entry name" value="PLP-dependent transferases"/>
    <property type="match status" value="1"/>
</dbReference>
<dbReference type="InterPro" id="IPR024169">
    <property type="entry name" value="SP_NH2Trfase/AEP_transaminase"/>
</dbReference>
<dbReference type="GO" id="GO:0008453">
    <property type="term" value="F:alanine-glyoxylate transaminase activity"/>
    <property type="evidence" value="ECO:0007669"/>
    <property type="project" value="UniProtKB-EC"/>
</dbReference>
<feature type="modified residue" description="N6-(pyridoxal phosphate)lysine" evidence="8">
    <location>
        <position position="239"/>
    </location>
</feature>
<dbReference type="EC" id="2.6.1.44" evidence="3"/>
<dbReference type="PANTHER" id="PTHR21152:SF24">
    <property type="entry name" value="ALANINE--GLYOXYLATE AMINOTRANSFERASE 1"/>
    <property type="match status" value="1"/>
</dbReference>
<comment type="similarity">
    <text evidence="2 9">Belongs to the class-V pyridoxal-phosphate-dependent aminotransferase family.</text>
</comment>
<dbReference type="Pfam" id="PF00266">
    <property type="entry name" value="Aminotran_5"/>
    <property type="match status" value="1"/>
</dbReference>
<dbReference type="FunFam" id="3.90.1150.10:FF:000031">
    <property type="entry name" value="Serine--glyoxylate aminotransferase"/>
    <property type="match status" value="1"/>
</dbReference>
<evidence type="ECO:0000313" key="12">
    <source>
        <dbReference type="EMBL" id="JAT69528.1"/>
    </source>
</evidence>
<evidence type="ECO:0000256" key="7">
    <source>
        <dbReference type="PIRSR" id="PIRSR000524-1"/>
    </source>
</evidence>
<dbReference type="PROSITE" id="PS00595">
    <property type="entry name" value="AA_TRANSFER_CLASS_5"/>
    <property type="match status" value="1"/>
</dbReference>
<dbReference type="EMBL" id="GDKF01009094">
    <property type="protein sequence ID" value="JAT69528.1"/>
    <property type="molecule type" value="Transcribed_RNA"/>
</dbReference>
<dbReference type="GO" id="GO:0004760">
    <property type="term" value="F:L-serine-pyruvate transaminase activity"/>
    <property type="evidence" value="ECO:0007669"/>
    <property type="project" value="TreeGrafter"/>
</dbReference>
<evidence type="ECO:0000256" key="4">
    <source>
        <dbReference type="ARBA" id="ARBA00022576"/>
    </source>
</evidence>
<gene>
    <name evidence="12" type="ORF">g.6369</name>
</gene>
<dbReference type="InterPro" id="IPR015421">
    <property type="entry name" value="PyrdxlP-dep_Trfase_major"/>
</dbReference>
<dbReference type="PANTHER" id="PTHR21152">
    <property type="entry name" value="AMINOTRANSFERASE CLASS V"/>
    <property type="match status" value="1"/>
</dbReference>
<dbReference type="InterPro" id="IPR015424">
    <property type="entry name" value="PyrdxlP-dep_Trfase"/>
</dbReference>
<sequence>MQNLIRATGHRSRSHLSALSIPLLQRDGKRGFATSSGEDFSFTPAGRNHLFVPGPVNIHDDVLRAMSVQSQNHRDAWFAPFFKELLASVKPVFGTTAATPFIFPGTGTGGWEAALSNTLSPGDRVVTFRYGMFSHLWIDMMQRLGLEVEVVEGRWGDGAYEDKLADLLEKDTSKGIKAVCVVHNETATGVTSDIGRIRETLDAASHPALLMVDGVSSVGALPFKFDDWRVDVAVTGSQKALSLPTGLGIVAASDKALDARSSAKLKRVYFSFDDMLKTNKNGGVPYTPILPLLHGLKASLGLLNAEGLDNVFARHHRLAEGTRAAVAAWGLKLLCREPRWQSDTLTVVEVPEGLDSQKIVDTAFAKYNLSLGLGLAEVQGKVFRIGHLGNMDELMLAGALGGVEMTLRDVGLPIELGSGVGAALKVWQEGTPVIPTRECLMA</sequence>
<evidence type="ECO:0000256" key="1">
    <source>
        <dbReference type="ARBA" id="ARBA00001933"/>
    </source>
</evidence>
<feature type="domain" description="Aminotransferase class V" evidence="11">
    <location>
        <begin position="70"/>
        <end position="334"/>
    </location>
</feature>
<keyword evidence="5" id="KW-0808">Transferase</keyword>
<dbReference type="Gene3D" id="3.90.1150.10">
    <property type="entry name" value="Aspartate Aminotransferase, domain 1"/>
    <property type="match status" value="1"/>
</dbReference>
<evidence type="ECO:0000256" key="9">
    <source>
        <dbReference type="RuleBase" id="RU004075"/>
    </source>
</evidence>
<dbReference type="InterPro" id="IPR015422">
    <property type="entry name" value="PyrdxlP-dep_Trfase_small"/>
</dbReference>
<dbReference type="AlphaFoldDB" id="A0A1D1ZRG1"/>
<evidence type="ECO:0000256" key="2">
    <source>
        <dbReference type="ARBA" id="ARBA00009236"/>
    </source>
</evidence>
<feature type="binding site" evidence="7">
    <location>
        <position position="384"/>
    </location>
    <ligand>
        <name>substrate</name>
    </ligand>
</feature>
<proteinExistence type="inferred from homology"/>
<keyword evidence="4" id="KW-0032">Aminotransferase</keyword>
<dbReference type="PIRSF" id="PIRSF000524">
    <property type="entry name" value="SPT"/>
    <property type="match status" value="1"/>
</dbReference>
<name>A0A1D1ZRG1_AUXPR</name>
<protein>
    <recommendedName>
        <fullName evidence="3">alanine--glyoxylate transaminase</fullName>
        <ecNumber evidence="3">2.6.1.44</ecNumber>
    </recommendedName>
</protein>
<dbReference type="Gene3D" id="3.40.640.10">
    <property type="entry name" value="Type I PLP-dependent aspartate aminotransferase-like (Major domain)"/>
    <property type="match status" value="1"/>
</dbReference>
<evidence type="ECO:0000256" key="5">
    <source>
        <dbReference type="ARBA" id="ARBA00022679"/>
    </source>
</evidence>
<evidence type="ECO:0000256" key="10">
    <source>
        <dbReference type="RuleBase" id="RU004504"/>
    </source>
</evidence>
<dbReference type="InterPro" id="IPR000192">
    <property type="entry name" value="Aminotrans_V_dom"/>
</dbReference>
<evidence type="ECO:0000256" key="3">
    <source>
        <dbReference type="ARBA" id="ARBA00013049"/>
    </source>
</evidence>
<dbReference type="GO" id="GO:0005777">
    <property type="term" value="C:peroxisome"/>
    <property type="evidence" value="ECO:0007669"/>
    <property type="project" value="TreeGrafter"/>
</dbReference>
<evidence type="ECO:0000256" key="6">
    <source>
        <dbReference type="ARBA" id="ARBA00022898"/>
    </source>
</evidence>
<dbReference type="GO" id="GO:0019265">
    <property type="term" value="P:glycine biosynthetic process, by transamination of glyoxylate"/>
    <property type="evidence" value="ECO:0007669"/>
    <property type="project" value="TreeGrafter"/>
</dbReference>
<evidence type="ECO:0000256" key="8">
    <source>
        <dbReference type="PIRSR" id="PIRSR000524-50"/>
    </source>
</evidence>
<dbReference type="FunFam" id="3.40.640.10:FF:000054">
    <property type="entry name" value="Serine--glyoxylate aminotransferase"/>
    <property type="match status" value="1"/>
</dbReference>